<dbReference type="Pfam" id="PF04219">
    <property type="entry name" value="DUF413"/>
    <property type="match status" value="1"/>
</dbReference>
<sequence>MVKSFFSEHLFFDNKNYPYGFARHGDFTIKEARLLELYGFSFNELSLSKREPINEEERLFIEVCKGLREPKTEAEHVWLKYITFIKRPKRFHTLSGGQLQSDNSEDYNDGDD</sequence>
<proteinExistence type="inferred from homology"/>
<comment type="caution">
    <text evidence="3">The sequence shown here is derived from an EMBL/GenBank/DDBJ whole genome shotgun (WGS) entry which is preliminary data.</text>
</comment>
<gene>
    <name evidence="3" type="ORF">CRV10_03375</name>
</gene>
<dbReference type="OrthoDB" id="6400110at2"/>
<dbReference type="RefSeq" id="WP_136130431.1">
    <property type="nucleotide sequence ID" value="NZ_PDKU01000005.1"/>
</dbReference>
<dbReference type="AlphaFoldDB" id="A0A2P5SVM4"/>
<protein>
    <recommendedName>
        <fullName evidence="2">Macrodomain Ori protein</fullName>
    </recommendedName>
</protein>
<keyword evidence="4" id="KW-1185">Reference proteome</keyword>
<dbReference type="EMBL" id="PDKU01000005">
    <property type="protein sequence ID" value="PPI86366.1"/>
    <property type="molecule type" value="Genomic_DNA"/>
</dbReference>
<evidence type="ECO:0000256" key="1">
    <source>
        <dbReference type="ARBA" id="ARBA00093464"/>
    </source>
</evidence>
<evidence type="ECO:0000313" key="3">
    <source>
        <dbReference type="EMBL" id="PPI86366.1"/>
    </source>
</evidence>
<dbReference type="InterPro" id="IPR007335">
    <property type="entry name" value="DUF413"/>
</dbReference>
<dbReference type="Proteomes" id="UP000296144">
    <property type="component" value="Unassembled WGS sequence"/>
</dbReference>
<evidence type="ECO:0000256" key="2">
    <source>
        <dbReference type="ARBA" id="ARBA00093628"/>
    </source>
</evidence>
<accession>A0A2P5SVM4</accession>
<organism evidence="3 4">
    <name type="scientific">Candidatus Pantoea edessiphila</name>
    <dbReference type="NCBI Taxonomy" id="2044610"/>
    <lineage>
        <taxon>Bacteria</taxon>
        <taxon>Pseudomonadati</taxon>
        <taxon>Pseudomonadota</taxon>
        <taxon>Gammaproteobacteria</taxon>
        <taxon>Enterobacterales</taxon>
        <taxon>Erwiniaceae</taxon>
        <taxon>Pantoea</taxon>
    </lineage>
</organism>
<name>A0A2P5SVM4_9GAMM</name>
<reference evidence="3 4" key="1">
    <citation type="journal article" date="2018" name="Genome Biol. Evol.">
        <title>Cladogenesis and Genomic Streamlining in Extracellular Endosymbionts of Tropical Stink Bugs.</title>
        <authorList>
            <person name="Otero-Bravo A."/>
            <person name="Goffredi S."/>
            <person name="Sabree Z.L."/>
        </authorList>
    </citation>
    <scope>NUCLEOTIDE SEQUENCE [LARGE SCALE GENOMIC DNA]</scope>
    <source>
        <strain evidence="3 4">SoEL</strain>
    </source>
</reference>
<comment type="similarity">
    <text evidence="1">Belongs to the MaoP family.</text>
</comment>
<evidence type="ECO:0000313" key="4">
    <source>
        <dbReference type="Proteomes" id="UP000296144"/>
    </source>
</evidence>